<dbReference type="Proteomes" id="UP000041254">
    <property type="component" value="Unassembled WGS sequence"/>
</dbReference>
<dbReference type="AlphaFoldDB" id="A0A0G4FZ61"/>
<proteinExistence type="predicted"/>
<dbReference type="VEuPathDB" id="CryptoDB:Vbra_16546"/>
<accession>A0A0G4FZ61</accession>
<evidence type="ECO:0000313" key="3">
    <source>
        <dbReference type="Proteomes" id="UP000041254"/>
    </source>
</evidence>
<evidence type="ECO:0000256" key="1">
    <source>
        <dbReference type="SAM" id="MobiDB-lite"/>
    </source>
</evidence>
<organism evidence="2 3">
    <name type="scientific">Vitrella brassicaformis (strain CCMP3155)</name>
    <dbReference type="NCBI Taxonomy" id="1169540"/>
    <lineage>
        <taxon>Eukaryota</taxon>
        <taxon>Sar</taxon>
        <taxon>Alveolata</taxon>
        <taxon>Colpodellida</taxon>
        <taxon>Vitrellaceae</taxon>
        <taxon>Vitrella</taxon>
    </lineage>
</organism>
<feature type="region of interest" description="Disordered" evidence="1">
    <location>
        <begin position="83"/>
        <end position="156"/>
    </location>
</feature>
<protein>
    <recommendedName>
        <fullName evidence="4">PARP catalytic domain-containing protein</fullName>
    </recommendedName>
</protein>
<dbReference type="PhylomeDB" id="A0A0G4FZ61"/>
<dbReference type="Gene3D" id="3.90.228.10">
    <property type="match status" value="1"/>
</dbReference>
<name>A0A0G4FZ61_VITBC</name>
<dbReference type="EMBL" id="CDMY01000531">
    <property type="protein sequence ID" value="CEM20894.1"/>
    <property type="molecule type" value="Genomic_DNA"/>
</dbReference>
<dbReference type="InParanoid" id="A0A0G4FZ61"/>
<sequence>MERLKAKLRQWDADLTSEQLHRHTKSANQQAERHTAERVEIQGRLDDARQREGTLTDRKTALMVGNEKLRSQIGEQQALQERLREEHSMAVAEGHRLTSIKEEKEARKQRQEDANEDLSRSNDALSREVQRLNTENEARQRQVQSTRNEVADEEANVRRLEQELRRYASGRHTPRCPNNRGRRSGHFCLQCPYGIIAYHRTTREHALNIENHGVDINRCSNGYAGKGFYCASRPDLTRHKVRHQPGHTDWIVKVGLRLGRPLELGRGPDSQLDERRVKQRGFDSVIVTDRHGLEFVVYSGDQVEVISTYQG</sequence>
<evidence type="ECO:0000313" key="2">
    <source>
        <dbReference type="EMBL" id="CEM20894.1"/>
    </source>
</evidence>
<keyword evidence="3" id="KW-1185">Reference proteome</keyword>
<dbReference type="SUPFAM" id="SSF56399">
    <property type="entry name" value="ADP-ribosylation"/>
    <property type="match status" value="1"/>
</dbReference>
<evidence type="ECO:0008006" key="4">
    <source>
        <dbReference type="Google" id="ProtNLM"/>
    </source>
</evidence>
<reference evidence="2 3" key="1">
    <citation type="submission" date="2014-11" db="EMBL/GenBank/DDBJ databases">
        <authorList>
            <person name="Zhu J."/>
            <person name="Qi W."/>
            <person name="Song R."/>
        </authorList>
    </citation>
    <scope>NUCLEOTIDE SEQUENCE [LARGE SCALE GENOMIC DNA]</scope>
</reference>
<gene>
    <name evidence="2" type="ORF">Vbra_16546</name>
</gene>
<feature type="compositionally biased region" description="Basic and acidic residues" evidence="1">
    <location>
        <begin position="83"/>
        <end position="140"/>
    </location>
</feature>